<dbReference type="CDD" id="cd00116">
    <property type="entry name" value="LRR_RI"/>
    <property type="match status" value="2"/>
</dbReference>
<keyword evidence="5" id="KW-0547">Nucleotide-binding</keyword>
<keyword evidence="3" id="KW-0433">Leucine-rich repeat</keyword>
<name>A0AAD5A0Z9_SILAS</name>
<dbReference type="FunFam" id="3.40.50.300:FF:000210">
    <property type="entry name" value="Si:dkey-16p6.1"/>
    <property type="match status" value="1"/>
</dbReference>
<dbReference type="FunFam" id="3.80.10.10:FF:000782">
    <property type="entry name" value="Si:ch211-196h16.4"/>
    <property type="match status" value="4"/>
</dbReference>
<dbReference type="PANTHER" id="PTHR24106">
    <property type="entry name" value="NACHT, LRR AND CARD DOMAINS-CONTAINING"/>
    <property type="match status" value="1"/>
</dbReference>
<dbReference type="SMART" id="SM00364">
    <property type="entry name" value="LRR_BAC"/>
    <property type="match status" value="12"/>
</dbReference>
<dbReference type="Pfam" id="PF13516">
    <property type="entry name" value="LRR_6"/>
    <property type="match status" value="31"/>
</dbReference>
<dbReference type="PROSITE" id="PS50837">
    <property type="entry name" value="NACHT"/>
    <property type="match status" value="2"/>
</dbReference>
<dbReference type="SMART" id="SM00369">
    <property type="entry name" value="LRR_TYP"/>
    <property type="match status" value="10"/>
</dbReference>
<gene>
    <name evidence="8" type="ORF">C0J50_7012</name>
</gene>
<evidence type="ECO:0000256" key="1">
    <source>
        <dbReference type="ARBA" id="ARBA00004496"/>
    </source>
</evidence>
<sequence>MIGLTPWSRCEPCLGKTRKLAAASRARSAAPRPLHDVTGLPACFSGNRAEWRDFFKGVDRYVELNAASFPTEEAKIALHMSLLPKESLSLARELWSTMAGKISSCTRFLQLLTRELGITTADLQLLSPASENAVPHQSFQEITTRLQALQVSSGPPEVLQKIPAVLQEIQAGSVSFQDLQVLSALLQNLRDDSVPPQWSAVVFVLLTLAQEQDVFVLNKYSSKHCTPEEVLLRLLPVVAASRKADCSNCDLKEKGCSALASVLSSESSSLRELDLSKNKLRDTEVKCLSAGLGNPHCNLEILSLCYCGVSDEGIAALTSALRSNPSHLRELDLTGNYLRDSGVERLSAVLENPECKLEILRLYDCVSDEGCAALTSALRSNPSHLRELDLCKNKLGDSEVECLSAVLENPHCKLEILRLCGCGVSDEGCAALTSALGSNPSHVKKLDLTGNTFGDKGVKCLSAVLENPHCKLETLRLRRCDVSDEGFATLTSALRSNPSHLKELDLSENKLKDSAVQCLSAVLENPLCKLEILSLCRFYMSDEGIAALTSALRSNPSHLRELELSGNKLRDSGVKHLSAVLENPQFNLEILRLCGCEISDEGCAALTSALRSNPSHLRELELTGNTLRDSGVKHLSAGLENPQCKLEILRLRNCGVSEAGCDALASALRSDPSHLRELDLTENELKSSGVQCLSAGLKNPHCKLEKLRLCNCGVTDEGCVALASALKSNPSHLRELNLSGNKLKDSEKKLLSSLKDDKRYKLQILMCKSESTGPHVQERCKFNLIKKFQHLNEVMTNQRNPKLLNEIYTDLYITEGDSGKVNKEHEVRQIEAASRRASTAETPIKCSEIFKSLSEEDKPIRIVLTKGVAGIGKTVSVQKFILDWAEGKTNQDVLLIFPLPFRELNLMKDQKLSLMKLLHFFLKEIEETNIFSLDKVLFIFDGLDECRFPLDFQNTVRVCDVTEPASVDVLLINLIKGNLLPSALIWITSRPAAADQIPPECVDRVTEVRGFNDPQKEEYFRKRISDQNLSSRIITHLKSLRSLYIMCHIPVFCWISATVLERMLGEAESGEIPKTLTQMYTHFLIIQTNFIQKKYTKSREADKEMLLKLGKLAFQQLMKGNLIFYEEDLMECGIDVTEASVYSGVCTQIFREDFGLHQSKVYCFVHLSIQEHLAALYVHLTFINEKKNVFQKSHFSKRSMRLRDIPVSDVHKSAVDQALQSKNGHLDLFLRFLLGLSLESNQNQLQRGSSSHNTQETVVYIKKKIRENPSTEKSLNLFQCLNELEDHSLVEEIQQYLQSGNLHQNKLSSSQWSAVVFGLLTSAQEQDVFDLNKYINIDCTPEEVLLKLLPVVAASRKAVFSNCDLKEKGCAGLASVLSSDSSSLRELDLSGNRFKNSGMKGLAPGMKNPHCKLEILKFCSCRVSVEGCAALASALTSNPSHLRELDLSGNYLKDAGMKCLSAVLRIPYFKLEILRLNRCGVSDEGCSALASALRSNPSHLREVDLSKNYLRDSGVKYLSNGLENPHCKLETLKLCGCDVTDEGCAALTSALRSNPSHLRELELSENKLRDSGVKYLSAVLENPHCKLEILRLCDCGVSDEGIAALTSALRSNPSHLRELELSRNKLRDSGVKHLSAVLENPYCNLETLRLCNCGVSDEGCAALASALRSNPSHLRELDLSWNEIRDSGVKFLSAGLENPHFNLEILRLCSCGVSDEGCAALGSNPSHLRELDLSWNKLGDSGVKCLSAVLENPRCKLETLRLWYCDVSDEGCAALTSALKSNPSHLRDLDLYFNNVGDSGHELLFSLKDDKHYKLQNLRPAAADQIPPECVDRVTEVRGFNDPQKEEYFRKRISDQNLSSRIITHLKSLRSLYIMCHIPVFCWISATVLERMLGEAESEEIPKTLTQMYTHFLIIQTNFIQKKYTKSQEADKEMLLKLGKLAFQQLMKGNLIFYEEDLMECGIDVTEASVYSGVCTQIFREEFGLHQSKVYCFVHLSIQEHLAALYVHLTFINEKKNVFQKSQFSKRSMRLRDIPVSDVHKSAVDQALQSKNGHLDLFLRFLLGLSLESNQNQLQTIMTQTGSSSHNTQETVVYIKKKIRENPSTEKSLNLFHCLNELEDHSLVEEIQQYLQSGNLHQNKLSSSQWSAVVFVLLTSAQEQDVFDLNKYSNEYCTPEEVLLKLLPVVAASRKADVVNSALEEKGCAALASVLSSESSSLRELDLSWNKLRSSGVKCLSAGLENPHCTLEILRLSDCSVSEEDCATLTFSMTSNPSHLRELDLSGNKLGVLGLKCLSVLLENPHCKLETLRLCYCGVSDEGCAALISALRSNPSHLRELDLSRNKITNLEMKCLSVVLENPDCKLETLRLYGCGVSDEGCAALTSALRSNPSNLRELNLSKNNLRDSGVKCLSAVLENPHCKLEILGLCDCGFSDEGCAALTSALKSNPSHLRELDLSWNNFGELGVKCVSSILDNPQCKIKLRYTSITTGPHCYEACKLNLIKKFQHVHEVITNQENPKLLNEIYTDLYITEGDSGKVNKEHEVRQIEAASRRASTAETPIKCSEIFKPLYEEDKPIRIILTKGVAGIGKTVSVQKFILDWAEGKTNQDFLLIFPLPFRELNLMKDQKMCLVELLHFFLKKQKEMNIFSLDKVLFIFDGLDECRFPLDFQNTVRVCDVTEPASVDVLLINLIKGNLLPSALIWITSRPAAADQIPPECVDRVTEVRGFNDPQKEEYFRKRISDQNLSSRIITHLKSLRSLYIMCHIPVFCWISATVLERMLGEAESEEIPKTLTQMYTHFLIIQTNFIKKKYTKSREADKEMLLKLGKLAFQQLMKGNLIFYEEDLMECGIDVTEASVYSGVCTQIFREEFGLHQSKVYCFVHLSIQEHLAALYVHLTFINEKKNVFQKSQFSKRSMRLRDIPVSDVHKSAVDQALQSKNGHLDLFLRFLLGLSLESNQNQLQRGSSSHNTQETVVYIKKKIRENPSTEKSLNLFHCLNELEDHSLVEEIQQYLQSGNLHQNKLSSSQWSAVVFVLLTSAQEQDVFVLNKYSNEYCTPEEVLLKLLSVVAASRKADCNNCDLEEKGCSALASVLSSESSSLRELDLSWNKLRGSGMKCLSAGLENPHCKLETLRLCYCGVSDEGCAALTSALRSNPSHLKELDLTGNKLRDSGMKCLSAVLENPHCKLEILRLCDCGVSVVGCAALTSALRSNPSHLRELMLSKNKVGDSGVKRLAAVLENSCCKLEILKLRSCDISDEGCAALASALRSNPSHLKELNLSRNILGDTGMKCLSAVLENPHCKLEILKLCYCGVSDEGCAALTSALRSNPSHLRELDLFCNNLGDSEKQLLFSLKHDHLHKLQNLRM</sequence>
<feature type="domain" description="NACHT" evidence="7">
    <location>
        <begin position="2577"/>
        <end position="2709"/>
    </location>
</feature>
<dbReference type="InterPro" id="IPR041267">
    <property type="entry name" value="NLRP_HD2"/>
</dbReference>
<dbReference type="PROSITE" id="PS51450">
    <property type="entry name" value="LRR"/>
    <property type="match status" value="4"/>
</dbReference>
<evidence type="ECO:0000313" key="9">
    <source>
        <dbReference type="Proteomes" id="UP001205998"/>
    </source>
</evidence>
<dbReference type="SUPFAM" id="SSF52047">
    <property type="entry name" value="RNI-like"/>
    <property type="match status" value="6"/>
</dbReference>
<evidence type="ECO:0000256" key="5">
    <source>
        <dbReference type="ARBA" id="ARBA00022741"/>
    </source>
</evidence>
<dbReference type="Pfam" id="PF17779">
    <property type="entry name" value="WHD_NOD2"/>
    <property type="match status" value="3"/>
</dbReference>
<dbReference type="GO" id="GO:0009966">
    <property type="term" value="P:regulation of signal transduction"/>
    <property type="evidence" value="ECO:0007669"/>
    <property type="project" value="UniProtKB-ARBA"/>
</dbReference>
<dbReference type="SMART" id="SM00368">
    <property type="entry name" value="LRR_RI"/>
    <property type="match status" value="53"/>
</dbReference>
<comment type="subcellular location">
    <subcellularLocation>
        <location evidence="1">Cytoplasm</location>
    </subcellularLocation>
</comment>
<dbReference type="SUPFAM" id="SSF52540">
    <property type="entry name" value="P-loop containing nucleoside triphosphate hydrolases"/>
    <property type="match status" value="2"/>
</dbReference>
<dbReference type="GO" id="GO:0005524">
    <property type="term" value="F:ATP binding"/>
    <property type="evidence" value="ECO:0007669"/>
    <property type="project" value="UniProtKB-KW"/>
</dbReference>
<dbReference type="Proteomes" id="UP001205998">
    <property type="component" value="Unassembled WGS sequence"/>
</dbReference>
<evidence type="ECO:0000256" key="2">
    <source>
        <dbReference type="ARBA" id="ARBA00022490"/>
    </source>
</evidence>
<dbReference type="SMART" id="SM01288">
    <property type="entry name" value="FISNA"/>
    <property type="match status" value="2"/>
</dbReference>
<evidence type="ECO:0000313" key="8">
    <source>
        <dbReference type="EMBL" id="KAI5607260.1"/>
    </source>
</evidence>
<reference evidence="8" key="1">
    <citation type="submission" date="2018-07" db="EMBL/GenBank/DDBJ databases">
        <title>Comparative genomics of catfishes provides insights into carnivory and benthic adaptation.</title>
        <authorList>
            <person name="Zhang Y."/>
            <person name="Wang D."/>
            <person name="Peng Z."/>
            <person name="Zheng S."/>
            <person name="Shao F."/>
            <person name="Tao W."/>
        </authorList>
    </citation>
    <scope>NUCLEOTIDE SEQUENCE</scope>
    <source>
        <strain evidence="8">Chongqing</strain>
    </source>
</reference>
<evidence type="ECO:0000256" key="6">
    <source>
        <dbReference type="ARBA" id="ARBA00022840"/>
    </source>
</evidence>
<dbReference type="FunFam" id="3.80.10.10:FF:000714">
    <property type="entry name" value="Si:ch211-149a19.3"/>
    <property type="match status" value="3"/>
</dbReference>
<keyword evidence="6" id="KW-0067">ATP-binding</keyword>
<protein>
    <submittedName>
        <fullName evidence="8">NACHT, LRR and PYD domains-containing protein 12-like</fullName>
    </submittedName>
</protein>
<dbReference type="SMART" id="SM00367">
    <property type="entry name" value="LRR_CC"/>
    <property type="match status" value="30"/>
</dbReference>
<dbReference type="InterPro" id="IPR007111">
    <property type="entry name" value="NACHT_NTPase"/>
</dbReference>
<dbReference type="SMART" id="SM00365">
    <property type="entry name" value="LRR_SD22"/>
    <property type="match status" value="14"/>
</dbReference>
<dbReference type="InterPro" id="IPR051261">
    <property type="entry name" value="NLR"/>
</dbReference>
<keyword evidence="9" id="KW-1185">Reference proteome</keyword>
<dbReference type="InterPro" id="IPR041075">
    <property type="entry name" value="NOD1/2_WH"/>
</dbReference>
<dbReference type="Gene3D" id="3.40.50.300">
    <property type="entry name" value="P-loop containing nucleotide triphosphate hydrolases"/>
    <property type="match status" value="2"/>
</dbReference>
<dbReference type="FunFam" id="3.40.50.300:FF:001524">
    <property type="entry name" value="Si:dkey-126g1.7"/>
    <property type="match status" value="1"/>
</dbReference>
<dbReference type="InterPro" id="IPR029495">
    <property type="entry name" value="NACHT-assoc"/>
</dbReference>
<dbReference type="Gene3D" id="3.80.10.10">
    <property type="entry name" value="Ribonuclease Inhibitor"/>
    <property type="match status" value="11"/>
</dbReference>
<dbReference type="Pfam" id="PF05729">
    <property type="entry name" value="NACHT"/>
    <property type="match status" value="2"/>
</dbReference>
<accession>A0AAD5A0Z9</accession>
<dbReference type="InterPro" id="IPR032675">
    <property type="entry name" value="LRR_dom_sf"/>
</dbReference>
<dbReference type="GO" id="GO:0005737">
    <property type="term" value="C:cytoplasm"/>
    <property type="evidence" value="ECO:0007669"/>
    <property type="project" value="UniProtKB-SubCell"/>
</dbReference>
<dbReference type="Pfam" id="PF17776">
    <property type="entry name" value="NLRC4_HD2"/>
    <property type="match status" value="3"/>
</dbReference>
<comment type="caution">
    <text evidence="8">The sequence shown here is derived from an EMBL/GenBank/DDBJ whole genome shotgun (WGS) entry which is preliminary data.</text>
</comment>
<proteinExistence type="predicted"/>
<keyword evidence="2" id="KW-0963">Cytoplasm</keyword>
<dbReference type="EMBL" id="MU592027">
    <property type="protein sequence ID" value="KAI5607260.1"/>
    <property type="molecule type" value="Genomic_DNA"/>
</dbReference>
<dbReference type="Pfam" id="PF14484">
    <property type="entry name" value="FISNA"/>
    <property type="match status" value="2"/>
</dbReference>
<organism evidence="8 9">
    <name type="scientific">Silurus asotus</name>
    <name type="common">Amur catfish</name>
    <name type="synonym">Parasilurus asotus</name>
    <dbReference type="NCBI Taxonomy" id="30991"/>
    <lineage>
        <taxon>Eukaryota</taxon>
        <taxon>Metazoa</taxon>
        <taxon>Chordata</taxon>
        <taxon>Craniata</taxon>
        <taxon>Vertebrata</taxon>
        <taxon>Euteleostomi</taxon>
        <taxon>Actinopterygii</taxon>
        <taxon>Neopterygii</taxon>
        <taxon>Teleostei</taxon>
        <taxon>Ostariophysi</taxon>
        <taxon>Siluriformes</taxon>
        <taxon>Siluridae</taxon>
        <taxon>Silurus</taxon>
    </lineage>
</organism>
<dbReference type="InterPro" id="IPR001611">
    <property type="entry name" value="Leu-rich_rpt"/>
</dbReference>
<dbReference type="InterPro" id="IPR003591">
    <property type="entry name" value="Leu-rich_rpt_typical-subtyp"/>
</dbReference>
<dbReference type="InterPro" id="IPR027417">
    <property type="entry name" value="P-loop_NTPase"/>
</dbReference>
<evidence type="ECO:0000259" key="7">
    <source>
        <dbReference type="PROSITE" id="PS50837"/>
    </source>
</evidence>
<keyword evidence="4" id="KW-0677">Repeat</keyword>
<dbReference type="InterPro" id="IPR006553">
    <property type="entry name" value="Leu-rich_rpt_Cys-con_subtyp"/>
</dbReference>
<dbReference type="FunFam" id="3.80.10.10:FF:001632">
    <property type="entry name" value="Uncharacterized protein"/>
    <property type="match status" value="1"/>
</dbReference>
<evidence type="ECO:0000256" key="4">
    <source>
        <dbReference type="ARBA" id="ARBA00022737"/>
    </source>
</evidence>
<feature type="domain" description="NACHT" evidence="7">
    <location>
        <begin position="861"/>
        <end position="993"/>
    </location>
</feature>
<evidence type="ECO:0000256" key="3">
    <source>
        <dbReference type="ARBA" id="ARBA00022614"/>
    </source>
</evidence>